<feature type="transmembrane region" description="Helical" evidence="6">
    <location>
        <begin position="73"/>
        <end position="95"/>
    </location>
</feature>
<feature type="domain" description="EamA" evidence="7">
    <location>
        <begin position="15"/>
        <end position="146"/>
    </location>
</feature>
<feature type="transmembrane region" description="Helical" evidence="6">
    <location>
        <begin position="160"/>
        <end position="180"/>
    </location>
</feature>
<organism evidence="8 9">
    <name type="scientific">Rhodovastum atsumiense</name>
    <dbReference type="NCBI Taxonomy" id="504468"/>
    <lineage>
        <taxon>Bacteria</taxon>
        <taxon>Pseudomonadati</taxon>
        <taxon>Pseudomonadota</taxon>
        <taxon>Alphaproteobacteria</taxon>
        <taxon>Acetobacterales</taxon>
        <taxon>Acetobacteraceae</taxon>
        <taxon>Rhodovastum</taxon>
    </lineage>
</organism>
<dbReference type="AlphaFoldDB" id="A0A5M6IQC4"/>
<feature type="domain" description="EamA" evidence="7">
    <location>
        <begin position="161"/>
        <end position="298"/>
    </location>
</feature>
<feature type="transmembrane region" description="Helical" evidence="6">
    <location>
        <begin position="283"/>
        <end position="300"/>
    </location>
</feature>
<evidence type="ECO:0000256" key="1">
    <source>
        <dbReference type="ARBA" id="ARBA00004651"/>
    </source>
</evidence>
<proteinExistence type="predicted"/>
<dbReference type="SUPFAM" id="SSF103481">
    <property type="entry name" value="Multidrug resistance efflux transporter EmrE"/>
    <property type="match status" value="2"/>
</dbReference>
<dbReference type="InterPro" id="IPR050638">
    <property type="entry name" value="AA-Vitamin_Transporters"/>
</dbReference>
<evidence type="ECO:0000313" key="8">
    <source>
        <dbReference type="EMBL" id="KAA5610476.1"/>
    </source>
</evidence>
<evidence type="ECO:0000259" key="7">
    <source>
        <dbReference type="Pfam" id="PF00892"/>
    </source>
</evidence>
<feature type="transmembrane region" description="Helical" evidence="6">
    <location>
        <begin position="231"/>
        <end position="249"/>
    </location>
</feature>
<gene>
    <name evidence="8" type="ORF">F1189_19175</name>
</gene>
<dbReference type="Pfam" id="PF00892">
    <property type="entry name" value="EamA"/>
    <property type="match status" value="2"/>
</dbReference>
<feature type="transmembrane region" description="Helical" evidence="6">
    <location>
        <begin position="15"/>
        <end position="35"/>
    </location>
</feature>
<keyword evidence="4 6" id="KW-1133">Transmembrane helix</keyword>
<evidence type="ECO:0000313" key="9">
    <source>
        <dbReference type="Proteomes" id="UP000325255"/>
    </source>
</evidence>
<evidence type="ECO:0000256" key="3">
    <source>
        <dbReference type="ARBA" id="ARBA00022692"/>
    </source>
</evidence>
<accession>A0A5M6IQC4</accession>
<feature type="transmembrane region" description="Helical" evidence="6">
    <location>
        <begin position="192"/>
        <end position="211"/>
    </location>
</feature>
<feature type="transmembrane region" description="Helical" evidence="6">
    <location>
        <begin position="129"/>
        <end position="148"/>
    </location>
</feature>
<comment type="caution">
    <text evidence="8">The sequence shown here is derived from an EMBL/GenBank/DDBJ whole genome shotgun (WGS) entry which is preliminary data.</text>
</comment>
<evidence type="ECO:0000256" key="6">
    <source>
        <dbReference type="SAM" id="Phobius"/>
    </source>
</evidence>
<dbReference type="PANTHER" id="PTHR32322:SF18">
    <property type="entry name" value="S-ADENOSYLMETHIONINE_S-ADENOSYLHOMOCYSTEINE TRANSPORTER"/>
    <property type="match status" value="1"/>
</dbReference>
<dbReference type="GO" id="GO:0005886">
    <property type="term" value="C:plasma membrane"/>
    <property type="evidence" value="ECO:0007669"/>
    <property type="project" value="UniProtKB-SubCell"/>
</dbReference>
<dbReference type="InterPro" id="IPR000620">
    <property type="entry name" value="EamA_dom"/>
</dbReference>
<evidence type="ECO:0000256" key="2">
    <source>
        <dbReference type="ARBA" id="ARBA00022475"/>
    </source>
</evidence>
<keyword evidence="2" id="KW-1003">Cell membrane</keyword>
<reference evidence="8 9" key="1">
    <citation type="submission" date="2019-09" db="EMBL/GenBank/DDBJ databases">
        <title>Genome sequence of Rhodovastum atsumiense, a diverse member of the Acetobacteraceae family of non-sulfur purple photosynthetic bacteria.</title>
        <authorList>
            <person name="Meyer T."/>
            <person name="Kyndt J."/>
        </authorList>
    </citation>
    <scope>NUCLEOTIDE SEQUENCE [LARGE SCALE GENOMIC DNA]</scope>
    <source>
        <strain evidence="8 9">DSM 21279</strain>
    </source>
</reference>
<dbReference type="InterPro" id="IPR037185">
    <property type="entry name" value="EmrE-like"/>
</dbReference>
<evidence type="ECO:0000256" key="5">
    <source>
        <dbReference type="ARBA" id="ARBA00023136"/>
    </source>
</evidence>
<keyword evidence="9" id="KW-1185">Reference proteome</keyword>
<dbReference type="OrthoDB" id="20414at2"/>
<comment type="subcellular location">
    <subcellularLocation>
        <location evidence="1">Cell membrane</location>
        <topology evidence="1">Multi-pass membrane protein</topology>
    </subcellularLocation>
</comment>
<protein>
    <submittedName>
        <fullName evidence="8">EamA family transporter</fullName>
    </submittedName>
</protein>
<keyword evidence="5 6" id="KW-0472">Membrane</keyword>
<dbReference type="PANTHER" id="PTHR32322">
    <property type="entry name" value="INNER MEMBRANE TRANSPORTER"/>
    <property type="match status" value="1"/>
</dbReference>
<dbReference type="Proteomes" id="UP000325255">
    <property type="component" value="Unassembled WGS sequence"/>
</dbReference>
<keyword evidence="3 6" id="KW-0812">Transmembrane</keyword>
<feature type="transmembrane region" description="Helical" evidence="6">
    <location>
        <begin position="101"/>
        <end position="122"/>
    </location>
</feature>
<sequence>MASFPALSPLARQRLLFAILCFVWGTTWLAMKLGISVVPPAFFSGVRWTVAGVVLLAWRHFHGEPVLLTPRLLPRVLLLAFLMISLTSTIQLYGVREMSSGLASVISAALTPLGLLGFAVALRQERPGWHQAAAIATGILGILLLFGPGAITGRLDTAEVLGAVAVAFSTLLYCVGSVLARPVMRALPPVQLAGLTNLLGGLALLVLSLPFEPGAWEAAGFAWGWAAWLGWLWLVLPGSLGASVIYFLLVRDWGASRAGTYAFISPVIAVVLGVVLLGEKIDALQAVGMGLMLCGAGMALRRTA</sequence>
<dbReference type="RefSeq" id="WP_150042481.1">
    <property type="nucleotide sequence ID" value="NZ_OW485601.1"/>
</dbReference>
<feature type="transmembrane region" description="Helical" evidence="6">
    <location>
        <begin position="261"/>
        <end position="277"/>
    </location>
</feature>
<name>A0A5M6IQC4_9PROT</name>
<evidence type="ECO:0000256" key="4">
    <source>
        <dbReference type="ARBA" id="ARBA00022989"/>
    </source>
</evidence>
<dbReference type="EMBL" id="VWPK01000032">
    <property type="protein sequence ID" value="KAA5610476.1"/>
    <property type="molecule type" value="Genomic_DNA"/>
</dbReference>